<proteinExistence type="predicted"/>
<evidence type="ECO:0000313" key="2">
    <source>
        <dbReference type="Proteomes" id="UP000250235"/>
    </source>
</evidence>
<reference evidence="1 2" key="1">
    <citation type="journal article" date="2015" name="Proc. Natl. Acad. Sci. U.S.A.">
        <title>The resurrection genome of Boea hygrometrica: A blueprint for survival of dehydration.</title>
        <authorList>
            <person name="Xiao L."/>
            <person name="Yang G."/>
            <person name="Zhang L."/>
            <person name="Yang X."/>
            <person name="Zhao S."/>
            <person name="Ji Z."/>
            <person name="Zhou Q."/>
            <person name="Hu M."/>
            <person name="Wang Y."/>
            <person name="Chen M."/>
            <person name="Xu Y."/>
            <person name="Jin H."/>
            <person name="Xiao X."/>
            <person name="Hu G."/>
            <person name="Bao F."/>
            <person name="Hu Y."/>
            <person name="Wan P."/>
            <person name="Li L."/>
            <person name="Deng X."/>
            <person name="Kuang T."/>
            <person name="Xiang C."/>
            <person name="Zhu J.K."/>
            <person name="Oliver M.J."/>
            <person name="He Y."/>
        </authorList>
    </citation>
    <scope>NUCLEOTIDE SEQUENCE [LARGE SCALE GENOMIC DNA]</scope>
    <source>
        <strain evidence="2">cv. XS01</strain>
    </source>
</reference>
<organism evidence="1 2">
    <name type="scientific">Dorcoceras hygrometricum</name>
    <dbReference type="NCBI Taxonomy" id="472368"/>
    <lineage>
        <taxon>Eukaryota</taxon>
        <taxon>Viridiplantae</taxon>
        <taxon>Streptophyta</taxon>
        <taxon>Embryophyta</taxon>
        <taxon>Tracheophyta</taxon>
        <taxon>Spermatophyta</taxon>
        <taxon>Magnoliopsida</taxon>
        <taxon>eudicotyledons</taxon>
        <taxon>Gunneridae</taxon>
        <taxon>Pentapetalae</taxon>
        <taxon>asterids</taxon>
        <taxon>lamiids</taxon>
        <taxon>Lamiales</taxon>
        <taxon>Gesneriaceae</taxon>
        <taxon>Didymocarpoideae</taxon>
        <taxon>Trichosporeae</taxon>
        <taxon>Loxocarpinae</taxon>
        <taxon>Dorcoceras</taxon>
    </lineage>
</organism>
<accession>A0A2Z7C7W5</accession>
<keyword evidence="2" id="KW-1185">Reference proteome</keyword>
<gene>
    <name evidence="1" type="ORF">F511_29641</name>
</gene>
<dbReference type="OrthoDB" id="929369at2759"/>
<evidence type="ECO:0000313" key="1">
    <source>
        <dbReference type="EMBL" id="KZV42822.1"/>
    </source>
</evidence>
<sequence>MGGVARGGSVSRSGAVGSSCLWCVRRIRKRQSRHLKLNVDACLLGLLELQKAYPYIFHADVLLMDYSYYHIDTYAFTEGGKTNAESLLMWTREDDSDWPTTH</sequence>
<dbReference type="Proteomes" id="UP000250235">
    <property type="component" value="Unassembled WGS sequence"/>
</dbReference>
<protein>
    <submittedName>
        <fullName evidence="1">Uncharacterized protein</fullName>
    </submittedName>
</protein>
<dbReference type="EMBL" id="KQ998950">
    <property type="protein sequence ID" value="KZV42822.1"/>
    <property type="molecule type" value="Genomic_DNA"/>
</dbReference>
<dbReference type="AlphaFoldDB" id="A0A2Z7C7W5"/>
<name>A0A2Z7C7W5_9LAMI</name>